<evidence type="ECO:0000256" key="9">
    <source>
        <dbReference type="ARBA" id="ARBA00023052"/>
    </source>
</evidence>
<dbReference type="Pfam" id="PF02776">
    <property type="entry name" value="TPP_enzyme_N"/>
    <property type="match status" value="1"/>
</dbReference>
<dbReference type="SUPFAM" id="SSF52518">
    <property type="entry name" value="Thiamin diphosphate-binding fold (THDP-binding)"/>
    <property type="match status" value="2"/>
</dbReference>
<evidence type="ECO:0000256" key="6">
    <source>
        <dbReference type="ARBA" id="ARBA00022723"/>
    </source>
</evidence>
<evidence type="ECO:0000256" key="12">
    <source>
        <dbReference type="RuleBase" id="RU362132"/>
    </source>
</evidence>
<keyword evidence="8 11" id="KW-0460">Magnesium</keyword>
<comment type="function">
    <text evidence="3">Decarboxylates branched-chain and aromatic alpha-keto acids to aldehydes.</text>
</comment>
<protein>
    <recommendedName>
        <fullName evidence="5">Alpha-keto-acid decarboxylase</fullName>
    </recommendedName>
</protein>
<feature type="domain" description="Thiamine pyrophosphate enzyme N-terminal TPP-binding" evidence="15">
    <location>
        <begin position="4"/>
        <end position="109"/>
    </location>
</feature>
<dbReference type="PIRSF" id="PIRSF036565">
    <property type="entry name" value="Pyruvt_ip_decrb"/>
    <property type="match status" value="1"/>
</dbReference>
<evidence type="ECO:0000256" key="7">
    <source>
        <dbReference type="ARBA" id="ARBA00022793"/>
    </source>
</evidence>
<feature type="domain" description="Thiamine pyrophosphate enzyme TPP-binding" evidence="14">
    <location>
        <begin position="421"/>
        <end position="571"/>
    </location>
</feature>
<feature type="domain" description="Thiamine pyrophosphate enzyme central" evidence="13">
    <location>
        <begin position="207"/>
        <end position="330"/>
    </location>
</feature>
<keyword evidence="17" id="KW-1185">Reference proteome</keyword>
<dbReference type="InterPro" id="IPR012110">
    <property type="entry name" value="PDC/IPDC-like"/>
</dbReference>
<dbReference type="Pfam" id="PF00205">
    <property type="entry name" value="TPP_enzyme_M"/>
    <property type="match status" value="1"/>
</dbReference>
<evidence type="ECO:0000256" key="8">
    <source>
        <dbReference type="ARBA" id="ARBA00022842"/>
    </source>
</evidence>
<evidence type="ECO:0000256" key="4">
    <source>
        <dbReference type="ARBA" id="ARBA00007812"/>
    </source>
</evidence>
<evidence type="ECO:0000313" key="17">
    <source>
        <dbReference type="Proteomes" id="UP000325787"/>
    </source>
</evidence>
<proteinExistence type="inferred from homology"/>
<dbReference type="GO" id="GO:0030976">
    <property type="term" value="F:thiamine pyrophosphate binding"/>
    <property type="evidence" value="ECO:0007669"/>
    <property type="project" value="InterPro"/>
</dbReference>
<dbReference type="RefSeq" id="WP_063741443.1">
    <property type="nucleotide sequence ID" value="NZ_CP034550.1"/>
</dbReference>
<dbReference type="GO" id="GO:0004737">
    <property type="term" value="F:pyruvate decarboxylase activity"/>
    <property type="evidence" value="ECO:0007669"/>
    <property type="project" value="TreeGrafter"/>
</dbReference>
<accession>A0A5Q0H004</accession>
<name>A0A5Q0H004_SACSY</name>
<feature type="binding site" evidence="11">
    <location>
        <position position="463"/>
    </location>
    <ligand>
        <name>Mg(2+)</name>
        <dbReference type="ChEBI" id="CHEBI:18420"/>
    </ligand>
</feature>
<dbReference type="Gene3D" id="3.40.50.1220">
    <property type="entry name" value="TPP-binding domain"/>
    <property type="match status" value="1"/>
</dbReference>
<gene>
    <name evidence="16" type="ORF">EKG83_18530</name>
</gene>
<evidence type="ECO:0000256" key="5">
    <source>
        <dbReference type="ARBA" id="ARBA00020054"/>
    </source>
</evidence>
<dbReference type="InterPro" id="IPR011766">
    <property type="entry name" value="TPP_enzyme_TPP-bd"/>
</dbReference>
<sequence>MSTTVARYLAQRLGELGIGHVFGVPGNHLGPFLTALAERPGPTWVGTPTEVGAGYAADAYARVRGGPRVAAAACTYGVGAFNLLNPIGGAYVEYVPIIAINASPTYEQWLNYQAVGLLTSHMSQRRESNLDVYRQVTVDAQVIGNPGLAPVQVDSAIVACLSERRPVYLEVMEDVWRAPCDEPRGLLVARRRPVTARNETMLDRAVTDAVALVERLGTPILWAGEEVDRFDLADPFLDLVESTGIRFCTTIGGKAVVSEDHEAFVGVYNGKASTKTVYEIFQNVAKVRIGIGSWSTSKNLGGEKSIGPDWIVAAREGVSVGASYYPDVRLEEFVKALRARLLERFGPGYFAADYFARGHELDTAVPRSREAHLARQRSAEQVGPVTYDALFRAVNALLAAAPGRFTVVSDAGFALLGSMGLHIAEQDGYLAQNSWLSIGYSVGATTGVALAKPDRRPLVFVGDGSFQETVQELSTHVRHGLAPVIFVLDNEGFYGIEQMLVAPGYYREPPTQEEDYYNVLHRWRYSALPAVFGTDEAPMSGVEVRTLADLDAVLTGLADDTAAGGPLVVHVHLSRRDYPEAIGYQVEAAVKALAPAPRAAVDRVEPAERLEPVAGT</sequence>
<evidence type="ECO:0000313" key="16">
    <source>
        <dbReference type="EMBL" id="QFZ19174.1"/>
    </source>
</evidence>
<dbReference type="PANTHER" id="PTHR43452">
    <property type="entry name" value="PYRUVATE DECARBOXYLASE"/>
    <property type="match status" value="1"/>
</dbReference>
<evidence type="ECO:0000256" key="3">
    <source>
        <dbReference type="ARBA" id="ARBA00002938"/>
    </source>
</evidence>
<dbReference type="KEGG" id="ssyi:EKG83_18530"/>
<comment type="similarity">
    <text evidence="4 12">Belongs to the TPP enzyme family.</text>
</comment>
<dbReference type="InterPro" id="IPR029035">
    <property type="entry name" value="DHS-like_NAD/FAD-binding_dom"/>
</dbReference>
<dbReference type="Gene3D" id="3.40.50.970">
    <property type="match status" value="2"/>
</dbReference>
<dbReference type="InterPro" id="IPR012000">
    <property type="entry name" value="Thiamin_PyroP_enz_cen_dom"/>
</dbReference>
<evidence type="ECO:0000259" key="14">
    <source>
        <dbReference type="Pfam" id="PF02775"/>
    </source>
</evidence>
<reference evidence="17" key="1">
    <citation type="journal article" date="2021" name="Curr. Microbiol.">
        <title>Complete genome of nocamycin-producing strain Saccharothrix syringae NRRL B-16468 reveals the biosynthetic potential for secondary metabolites.</title>
        <authorList>
            <person name="Mo X."/>
            <person name="Yang S."/>
        </authorList>
    </citation>
    <scope>NUCLEOTIDE SEQUENCE [LARGE SCALE GENOMIC DNA]</scope>
    <source>
        <strain evidence="17">ATCC 51364 / DSM 43886 / JCM 6844 / KCTC 9398 / NBRC 14523 / NRRL B-16468 / INA 2240</strain>
    </source>
</reference>
<comment type="cofactor">
    <cofactor evidence="2">
        <name>thiamine diphosphate</name>
        <dbReference type="ChEBI" id="CHEBI:58937"/>
    </cofactor>
</comment>
<evidence type="ECO:0000259" key="13">
    <source>
        <dbReference type="Pfam" id="PF00205"/>
    </source>
</evidence>
<dbReference type="InterPro" id="IPR029061">
    <property type="entry name" value="THDP-binding"/>
</dbReference>
<evidence type="ECO:0000256" key="1">
    <source>
        <dbReference type="ARBA" id="ARBA00001920"/>
    </source>
</evidence>
<feature type="binding site" evidence="11">
    <location>
        <position position="492"/>
    </location>
    <ligand>
        <name>Mg(2+)</name>
        <dbReference type="ChEBI" id="CHEBI:18420"/>
    </ligand>
</feature>
<dbReference type="EMBL" id="CP034550">
    <property type="protein sequence ID" value="QFZ19174.1"/>
    <property type="molecule type" value="Genomic_DNA"/>
</dbReference>
<evidence type="ECO:0000259" key="15">
    <source>
        <dbReference type="Pfam" id="PF02776"/>
    </source>
</evidence>
<dbReference type="Proteomes" id="UP000325787">
    <property type="component" value="Chromosome"/>
</dbReference>
<dbReference type="GO" id="GO:0005829">
    <property type="term" value="C:cytosol"/>
    <property type="evidence" value="ECO:0007669"/>
    <property type="project" value="TreeGrafter"/>
</dbReference>
<comment type="cofactor">
    <cofactor evidence="11">
        <name>Mg(2+)</name>
        <dbReference type="ChEBI" id="CHEBI:18420"/>
    </cofactor>
    <text evidence="11">Binds 1 Mg(2+) per subunit.</text>
</comment>
<dbReference type="OrthoDB" id="4959782at2"/>
<organism evidence="16 17">
    <name type="scientific">Saccharothrix syringae</name>
    <name type="common">Nocardiopsis syringae</name>
    <dbReference type="NCBI Taxonomy" id="103733"/>
    <lineage>
        <taxon>Bacteria</taxon>
        <taxon>Bacillati</taxon>
        <taxon>Actinomycetota</taxon>
        <taxon>Actinomycetes</taxon>
        <taxon>Pseudonocardiales</taxon>
        <taxon>Pseudonocardiaceae</taxon>
        <taxon>Saccharothrix</taxon>
    </lineage>
</organism>
<dbReference type="InterPro" id="IPR012001">
    <property type="entry name" value="Thiamin_PyroP_enz_TPP-bd_dom"/>
</dbReference>
<keyword evidence="7" id="KW-0210">Decarboxylase</keyword>
<keyword evidence="10" id="KW-0456">Lyase</keyword>
<dbReference type="GO" id="GO:0000949">
    <property type="term" value="P:aromatic amino acid family catabolic process to alcohol via Ehrlich pathway"/>
    <property type="evidence" value="ECO:0007669"/>
    <property type="project" value="TreeGrafter"/>
</dbReference>
<dbReference type="GO" id="GO:0000287">
    <property type="term" value="F:magnesium ion binding"/>
    <property type="evidence" value="ECO:0007669"/>
    <property type="project" value="InterPro"/>
</dbReference>
<comment type="cofactor">
    <cofactor evidence="1">
        <name>a metal cation</name>
        <dbReference type="ChEBI" id="CHEBI:25213"/>
    </cofactor>
</comment>
<dbReference type="SUPFAM" id="SSF52467">
    <property type="entry name" value="DHS-like NAD/FAD-binding domain"/>
    <property type="match status" value="1"/>
</dbReference>
<evidence type="ECO:0000256" key="11">
    <source>
        <dbReference type="PIRSR" id="PIRSR036565-2"/>
    </source>
</evidence>
<keyword evidence="9 12" id="KW-0786">Thiamine pyrophosphate</keyword>
<dbReference type="Pfam" id="PF02775">
    <property type="entry name" value="TPP_enzyme_C"/>
    <property type="match status" value="1"/>
</dbReference>
<feature type="binding site" evidence="11">
    <location>
        <position position="490"/>
    </location>
    <ligand>
        <name>Mg(2+)</name>
        <dbReference type="ChEBI" id="CHEBI:18420"/>
    </ligand>
</feature>
<evidence type="ECO:0000256" key="10">
    <source>
        <dbReference type="ARBA" id="ARBA00023239"/>
    </source>
</evidence>
<keyword evidence="6 11" id="KW-0479">Metal-binding</keyword>
<dbReference type="AlphaFoldDB" id="A0A5Q0H004"/>
<evidence type="ECO:0000256" key="2">
    <source>
        <dbReference type="ARBA" id="ARBA00001964"/>
    </source>
</evidence>
<dbReference type="PANTHER" id="PTHR43452:SF30">
    <property type="entry name" value="PYRUVATE DECARBOXYLASE ISOZYME 1-RELATED"/>
    <property type="match status" value="1"/>
</dbReference>